<dbReference type="InterPro" id="IPR036390">
    <property type="entry name" value="WH_DNA-bd_sf"/>
</dbReference>
<dbReference type="Gene3D" id="1.10.10.10">
    <property type="entry name" value="Winged helix-like DNA-binding domain superfamily/Winged helix DNA-binding domain"/>
    <property type="match status" value="1"/>
</dbReference>
<evidence type="ECO:0000256" key="3">
    <source>
        <dbReference type="ARBA" id="ARBA00023163"/>
    </source>
</evidence>
<dbReference type="PROSITE" id="PS50987">
    <property type="entry name" value="HTH_ARSR_2"/>
    <property type="match status" value="1"/>
</dbReference>
<dbReference type="PANTHER" id="PTHR33154">
    <property type="entry name" value="TRANSCRIPTIONAL REGULATOR, ARSR FAMILY"/>
    <property type="match status" value="1"/>
</dbReference>
<dbReference type="Proteomes" id="UP000567795">
    <property type="component" value="Unassembled WGS sequence"/>
</dbReference>
<dbReference type="PANTHER" id="PTHR33154:SF12">
    <property type="entry name" value="TRANSCRIPTIONAL REGULATORY PROTEIN"/>
    <property type="match status" value="1"/>
</dbReference>
<keyword evidence="1" id="KW-0805">Transcription regulation</keyword>
<dbReference type="Pfam" id="PF12840">
    <property type="entry name" value="HTH_20"/>
    <property type="match status" value="1"/>
</dbReference>
<reference evidence="6 7" key="1">
    <citation type="submission" date="2020-07" db="EMBL/GenBank/DDBJ databases">
        <title>Sequencing the genomes of 1000 actinobacteria strains.</title>
        <authorList>
            <person name="Klenk H.-P."/>
        </authorList>
    </citation>
    <scope>NUCLEOTIDE SEQUENCE [LARGE SCALE GENOMIC DNA]</scope>
    <source>
        <strain evidence="6 7">DSM 42178</strain>
    </source>
</reference>
<accession>A0A853AAI8</accession>
<keyword evidence="3" id="KW-0804">Transcription</keyword>
<sequence>MGEHFRQPAPEEIDLPTVLGALADPVRLATVRAIDAAGELTCGQVHEEIGEPCGKSTMSHHLRILREAGLTGTRIDGARRLVSLRRDDLDARFPGLLGAVLARPVPGPARAADAAGATATTRGAGAREAGDAGENGQEPPRQRPLATRA</sequence>
<protein>
    <submittedName>
        <fullName evidence="6">DNA-binding transcriptional ArsR family regulator</fullName>
    </submittedName>
</protein>
<proteinExistence type="predicted"/>
<keyword evidence="2 6" id="KW-0238">DNA-binding</keyword>
<feature type="domain" description="HTH arsR-type" evidence="5">
    <location>
        <begin position="7"/>
        <end position="104"/>
    </location>
</feature>
<evidence type="ECO:0000313" key="6">
    <source>
        <dbReference type="EMBL" id="NYI07528.1"/>
    </source>
</evidence>
<evidence type="ECO:0000256" key="4">
    <source>
        <dbReference type="SAM" id="MobiDB-lite"/>
    </source>
</evidence>
<dbReference type="InterPro" id="IPR011991">
    <property type="entry name" value="ArsR-like_HTH"/>
</dbReference>
<keyword evidence="7" id="KW-1185">Reference proteome</keyword>
<gene>
    <name evidence="6" type="ORF">FHU37_004557</name>
</gene>
<dbReference type="CDD" id="cd00090">
    <property type="entry name" value="HTH_ARSR"/>
    <property type="match status" value="1"/>
</dbReference>
<evidence type="ECO:0000313" key="7">
    <source>
        <dbReference type="Proteomes" id="UP000567795"/>
    </source>
</evidence>
<dbReference type="EMBL" id="JACBZD010000002">
    <property type="protein sequence ID" value="NYI07528.1"/>
    <property type="molecule type" value="Genomic_DNA"/>
</dbReference>
<feature type="region of interest" description="Disordered" evidence="4">
    <location>
        <begin position="107"/>
        <end position="149"/>
    </location>
</feature>
<dbReference type="InterPro" id="IPR036388">
    <property type="entry name" value="WH-like_DNA-bd_sf"/>
</dbReference>
<dbReference type="InterPro" id="IPR051081">
    <property type="entry name" value="HTH_MetalResp_TranReg"/>
</dbReference>
<organism evidence="6 7">
    <name type="scientific">Allostreptomyces psammosilenae</name>
    <dbReference type="NCBI Taxonomy" id="1892865"/>
    <lineage>
        <taxon>Bacteria</taxon>
        <taxon>Bacillati</taxon>
        <taxon>Actinomycetota</taxon>
        <taxon>Actinomycetes</taxon>
        <taxon>Kitasatosporales</taxon>
        <taxon>Streptomycetaceae</taxon>
        <taxon>Allostreptomyces</taxon>
    </lineage>
</organism>
<dbReference type="GO" id="GO:0003700">
    <property type="term" value="F:DNA-binding transcription factor activity"/>
    <property type="evidence" value="ECO:0007669"/>
    <property type="project" value="InterPro"/>
</dbReference>
<dbReference type="PRINTS" id="PR00778">
    <property type="entry name" value="HTHARSR"/>
</dbReference>
<dbReference type="GO" id="GO:0003677">
    <property type="term" value="F:DNA binding"/>
    <property type="evidence" value="ECO:0007669"/>
    <property type="project" value="UniProtKB-KW"/>
</dbReference>
<evidence type="ECO:0000256" key="1">
    <source>
        <dbReference type="ARBA" id="ARBA00023015"/>
    </source>
</evidence>
<dbReference type="RefSeq" id="WP_179816520.1">
    <property type="nucleotide sequence ID" value="NZ_JACBZD010000002.1"/>
</dbReference>
<dbReference type="InterPro" id="IPR001845">
    <property type="entry name" value="HTH_ArsR_DNA-bd_dom"/>
</dbReference>
<name>A0A853AAI8_9ACTN</name>
<comment type="caution">
    <text evidence="6">The sequence shown here is derived from an EMBL/GenBank/DDBJ whole genome shotgun (WGS) entry which is preliminary data.</text>
</comment>
<feature type="compositionally biased region" description="Low complexity" evidence="4">
    <location>
        <begin position="107"/>
        <end position="127"/>
    </location>
</feature>
<dbReference type="AlphaFoldDB" id="A0A853AAI8"/>
<evidence type="ECO:0000259" key="5">
    <source>
        <dbReference type="PROSITE" id="PS50987"/>
    </source>
</evidence>
<evidence type="ECO:0000256" key="2">
    <source>
        <dbReference type="ARBA" id="ARBA00023125"/>
    </source>
</evidence>
<dbReference type="SUPFAM" id="SSF46785">
    <property type="entry name" value="Winged helix' DNA-binding domain"/>
    <property type="match status" value="1"/>
</dbReference>
<dbReference type="SMART" id="SM00418">
    <property type="entry name" value="HTH_ARSR"/>
    <property type="match status" value="1"/>
</dbReference>